<name>A0AAP0Q8Z9_9MAGN</name>
<dbReference type="AlphaFoldDB" id="A0AAP0Q8Z9"/>
<dbReference type="InterPro" id="IPR005513">
    <property type="entry name" value="LEA_1"/>
</dbReference>
<accession>A0AAP0Q8Z9</accession>
<organism evidence="3 4">
    <name type="scientific">Stephania yunnanensis</name>
    <dbReference type="NCBI Taxonomy" id="152371"/>
    <lineage>
        <taxon>Eukaryota</taxon>
        <taxon>Viridiplantae</taxon>
        <taxon>Streptophyta</taxon>
        <taxon>Embryophyta</taxon>
        <taxon>Tracheophyta</taxon>
        <taxon>Spermatophyta</taxon>
        <taxon>Magnoliopsida</taxon>
        <taxon>Ranunculales</taxon>
        <taxon>Menispermaceae</taxon>
        <taxon>Menispermoideae</taxon>
        <taxon>Cissampelideae</taxon>
        <taxon>Stephania</taxon>
    </lineage>
</organism>
<reference evidence="3 4" key="1">
    <citation type="submission" date="2024-01" db="EMBL/GenBank/DDBJ databases">
        <title>Genome assemblies of Stephania.</title>
        <authorList>
            <person name="Yang L."/>
        </authorList>
    </citation>
    <scope>NUCLEOTIDE SEQUENCE [LARGE SCALE GENOMIC DNA]</scope>
    <source>
        <strain evidence="3">YNDBR</strain>
        <tissue evidence="3">Leaf</tissue>
    </source>
</reference>
<proteinExistence type="inferred from homology"/>
<feature type="compositionally biased region" description="Basic and acidic residues" evidence="2">
    <location>
        <begin position="25"/>
        <end position="68"/>
    </location>
</feature>
<dbReference type="Proteomes" id="UP001420932">
    <property type="component" value="Unassembled WGS sequence"/>
</dbReference>
<evidence type="ECO:0000256" key="2">
    <source>
        <dbReference type="SAM" id="MobiDB-lite"/>
    </source>
</evidence>
<dbReference type="PANTHER" id="PTHR33493">
    <property type="entry name" value="LATE EMBRYOGENESIS ABUNDANT PROTEIN 6-RELATED"/>
    <property type="match status" value="1"/>
</dbReference>
<dbReference type="EMBL" id="JBBNAF010000001">
    <property type="protein sequence ID" value="KAK9170514.1"/>
    <property type="molecule type" value="Genomic_DNA"/>
</dbReference>
<comment type="similarity">
    <text evidence="1">Belongs to the LEA type 1 family.</text>
</comment>
<dbReference type="PANTHER" id="PTHR33493:SF2">
    <property type="entry name" value="LATE EMBRYOGENESIS ABUNDANT PROTEIN 46"/>
    <property type="match status" value="1"/>
</dbReference>
<evidence type="ECO:0000256" key="1">
    <source>
        <dbReference type="ARBA" id="ARBA00010975"/>
    </source>
</evidence>
<feature type="region of interest" description="Disordered" evidence="2">
    <location>
        <begin position="1"/>
        <end position="71"/>
    </location>
</feature>
<dbReference type="Pfam" id="PF03760">
    <property type="entry name" value="LEA_1"/>
    <property type="match status" value="1"/>
</dbReference>
<dbReference type="GO" id="GO:0009793">
    <property type="term" value="P:embryo development ending in seed dormancy"/>
    <property type="evidence" value="ECO:0007669"/>
    <property type="project" value="InterPro"/>
</dbReference>
<evidence type="ECO:0000313" key="3">
    <source>
        <dbReference type="EMBL" id="KAK9170514.1"/>
    </source>
</evidence>
<evidence type="ECO:0000313" key="4">
    <source>
        <dbReference type="Proteomes" id="UP001420932"/>
    </source>
</evidence>
<keyword evidence="4" id="KW-1185">Reference proteome</keyword>
<comment type="caution">
    <text evidence="3">The sequence shown here is derived from an EMBL/GenBank/DDBJ whole genome shotgun (WGS) entry which is preliminary data.</text>
</comment>
<sequence>MQTGKSAAETIKETGSNVMASAKAGLEKTKATVQEKVERMTTSDPLEKELATEKKEGRINQAELEKQEARHRHAAERVCERWRHRWCVRSRALDRDISNIGPTRARNRGADWAGDRGGGSRVPPCWDQHWDWWHHRA</sequence>
<feature type="region of interest" description="Disordered" evidence="2">
    <location>
        <begin position="99"/>
        <end position="120"/>
    </location>
</feature>
<gene>
    <name evidence="3" type="ORF">Syun_002654</name>
</gene>
<protein>
    <submittedName>
        <fullName evidence="3">Uncharacterized protein</fullName>
    </submittedName>
</protein>